<reference evidence="3 4" key="1">
    <citation type="submission" date="2018-06" db="EMBL/GenBank/DDBJ databases">
        <title>Genomic Encyclopedia of Type Strains, Phase IV (KMG-IV): sequencing the most valuable type-strain genomes for metagenomic binning, comparative biology and taxonomic classification.</title>
        <authorList>
            <person name="Goeker M."/>
        </authorList>
    </citation>
    <scope>NUCLEOTIDE SEQUENCE [LARGE SCALE GENOMIC DNA]</scope>
    <source>
        <strain evidence="3 4">DSM 24875</strain>
    </source>
</reference>
<feature type="transmembrane region" description="Helical" evidence="2">
    <location>
        <begin position="26"/>
        <end position="50"/>
    </location>
</feature>
<proteinExistence type="predicted"/>
<evidence type="ECO:0000256" key="1">
    <source>
        <dbReference type="SAM" id="MobiDB-lite"/>
    </source>
</evidence>
<evidence type="ECO:0000256" key="2">
    <source>
        <dbReference type="SAM" id="Phobius"/>
    </source>
</evidence>
<keyword evidence="2" id="KW-1133">Transmembrane helix</keyword>
<sequence>MRADAVAPEPATTASPARRDGERLRAAALGAALGLRFAAAPVFAAMAVATRDQGTGAPWLCSATSGGMPLGGMATMYWLMCALHARPWLVALSNRRRAPA</sequence>
<name>A0A366EYH4_9HYPH</name>
<comment type="caution">
    <text evidence="3">The sequence shown here is derived from an EMBL/GenBank/DDBJ whole genome shotgun (WGS) entry which is preliminary data.</text>
</comment>
<gene>
    <name evidence="3" type="ORF">DFR50_12776</name>
</gene>
<evidence type="ECO:0000313" key="3">
    <source>
        <dbReference type="EMBL" id="RBP07431.1"/>
    </source>
</evidence>
<keyword evidence="2" id="KW-0812">Transmembrane</keyword>
<dbReference type="Proteomes" id="UP000253529">
    <property type="component" value="Unassembled WGS sequence"/>
</dbReference>
<evidence type="ECO:0000313" key="4">
    <source>
        <dbReference type="Proteomes" id="UP000253529"/>
    </source>
</evidence>
<feature type="region of interest" description="Disordered" evidence="1">
    <location>
        <begin position="1"/>
        <end position="20"/>
    </location>
</feature>
<keyword evidence="4" id="KW-1185">Reference proteome</keyword>
<organism evidence="3 4">
    <name type="scientific">Roseiarcus fermentans</name>
    <dbReference type="NCBI Taxonomy" id="1473586"/>
    <lineage>
        <taxon>Bacteria</taxon>
        <taxon>Pseudomonadati</taxon>
        <taxon>Pseudomonadota</taxon>
        <taxon>Alphaproteobacteria</taxon>
        <taxon>Hyphomicrobiales</taxon>
        <taxon>Roseiarcaceae</taxon>
        <taxon>Roseiarcus</taxon>
    </lineage>
</organism>
<feature type="transmembrane region" description="Helical" evidence="2">
    <location>
        <begin position="70"/>
        <end position="89"/>
    </location>
</feature>
<dbReference type="EMBL" id="QNRK01000027">
    <property type="protein sequence ID" value="RBP07431.1"/>
    <property type="molecule type" value="Genomic_DNA"/>
</dbReference>
<dbReference type="AlphaFoldDB" id="A0A366EYH4"/>
<accession>A0A366EYH4</accession>
<protein>
    <submittedName>
        <fullName evidence="3">Uncharacterized protein</fullName>
    </submittedName>
</protein>
<keyword evidence="2" id="KW-0472">Membrane</keyword>
<dbReference type="RefSeq" id="WP_245428019.1">
    <property type="nucleotide sequence ID" value="NZ_QNRK01000027.1"/>
</dbReference>